<evidence type="ECO:0000256" key="10">
    <source>
        <dbReference type="PROSITE-ProRule" id="PRU00169"/>
    </source>
</evidence>
<comment type="caution">
    <text evidence="14">The sequence shown here is derived from an EMBL/GenBank/DDBJ whole genome shotgun (WGS) entry which is preliminary data.</text>
</comment>
<feature type="domain" description="Response regulatory" evidence="12">
    <location>
        <begin position="5"/>
        <end position="118"/>
    </location>
</feature>
<dbReference type="PROSITE" id="PS50110">
    <property type="entry name" value="RESPONSE_REGULATORY"/>
    <property type="match status" value="1"/>
</dbReference>
<sequence>MTPQTILIVEDDRETASLIARYLREHSFSVALASDGREMVRYMSHKRVDLIVLDIMLPGEDGLSLCRRLRVNHSTPIVFLTAKSDEVDRILGLEMGADDYLVKPFNPRELLARIKAILRRRATVWATSSGNTTRRLTFEGWLIDFRLRELRDPGGAKIALTSAEFELLQVFCERCGDILSREQLLSMTGRQGGSFERSVDVLVSRLRGKLDRIEGASMIRTVRAGGYIFTPRVDEA</sequence>
<dbReference type="GO" id="GO:0000156">
    <property type="term" value="F:phosphorelay response regulator activity"/>
    <property type="evidence" value="ECO:0007669"/>
    <property type="project" value="TreeGrafter"/>
</dbReference>
<dbReference type="PANTHER" id="PTHR48111:SF4">
    <property type="entry name" value="DNA-BINDING DUAL TRANSCRIPTIONAL REGULATOR OMPR"/>
    <property type="match status" value="1"/>
</dbReference>
<dbReference type="InterPro" id="IPR036388">
    <property type="entry name" value="WH-like_DNA-bd_sf"/>
</dbReference>
<keyword evidence="8" id="KW-0804">Transcription</keyword>
<dbReference type="AlphaFoldDB" id="A0A560KX61"/>
<dbReference type="InterPro" id="IPR011006">
    <property type="entry name" value="CheY-like_superfamily"/>
</dbReference>
<reference evidence="14 15" key="1">
    <citation type="submission" date="2019-06" db="EMBL/GenBank/DDBJ databases">
        <title>Genomic Encyclopedia of Type Strains, Phase IV (KMG-V): Genome sequencing to study the core and pangenomes of soil and plant-associated prokaryotes.</title>
        <authorList>
            <person name="Whitman W."/>
        </authorList>
    </citation>
    <scope>NUCLEOTIDE SEQUENCE [LARGE SCALE GENOMIC DNA]</scope>
    <source>
        <strain evidence="14 15">BR 10355</strain>
    </source>
</reference>
<dbReference type="GO" id="GO:0005829">
    <property type="term" value="C:cytosol"/>
    <property type="evidence" value="ECO:0007669"/>
    <property type="project" value="TreeGrafter"/>
</dbReference>
<feature type="domain" description="OmpR/PhoB-type" evidence="13">
    <location>
        <begin position="133"/>
        <end position="231"/>
    </location>
</feature>
<gene>
    <name evidence="14" type="ORF">FBZ93_12025</name>
</gene>
<evidence type="ECO:0000256" key="6">
    <source>
        <dbReference type="ARBA" id="ARBA00023125"/>
    </source>
</evidence>
<evidence type="ECO:0000313" key="15">
    <source>
        <dbReference type="Proteomes" id="UP000321304"/>
    </source>
</evidence>
<dbReference type="FunFam" id="1.10.10.10:FF:000099">
    <property type="entry name" value="Two-component system response regulator TorR"/>
    <property type="match status" value="1"/>
</dbReference>
<protein>
    <recommendedName>
        <fullName evidence="9">Regulatory protein VirG</fullName>
    </recommendedName>
</protein>
<proteinExistence type="predicted"/>
<dbReference type="FunFam" id="3.40.50.2300:FF:000001">
    <property type="entry name" value="DNA-binding response regulator PhoB"/>
    <property type="match status" value="1"/>
</dbReference>
<dbReference type="Pfam" id="PF00486">
    <property type="entry name" value="Trans_reg_C"/>
    <property type="match status" value="1"/>
</dbReference>
<dbReference type="InterPro" id="IPR001789">
    <property type="entry name" value="Sig_transdc_resp-reg_receiver"/>
</dbReference>
<dbReference type="SMART" id="SM00862">
    <property type="entry name" value="Trans_reg_C"/>
    <property type="match status" value="1"/>
</dbReference>
<accession>A0A560KX61</accession>
<evidence type="ECO:0000256" key="5">
    <source>
        <dbReference type="ARBA" id="ARBA00023015"/>
    </source>
</evidence>
<dbReference type="Gene3D" id="3.40.50.2300">
    <property type="match status" value="1"/>
</dbReference>
<organism evidence="14 15">
    <name type="scientific">Bradyrhizobium macuxiense</name>
    <dbReference type="NCBI Taxonomy" id="1755647"/>
    <lineage>
        <taxon>Bacteria</taxon>
        <taxon>Pseudomonadati</taxon>
        <taxon>Pseudomonadota</taxon>
        <taxon>Alphaproteobacteria</taxon>
        <taxon>Hyphomicrobiales</taxon>
        <taxon>Nitrobacteraceae</taxon>
        <taxon>Bradyrhizobium</taxon>
    </lineage>
</organism>
<dbReference type="Gene3D" id="6.10.250.690">
    <property type="match status" value="1"/>
</dbReference>
<name>A0A560KX61_9BRAD</name>
<evidence type="ECO:0000256" key="9">
    <source>
        <dbReference type="ARBA" id="ARBA00067337"/>
    </source>
</evidence>
<feature type="DNA-binding region" description="OmpR/PhoB-type" evidence="11">
    <location>
        <begin position="133"/>
        <end position="231"/>
    </location>
</feature>
<dbReference type="CDD" id="cd17574">
    <property type="entry name" value="REC_OmpR"/>
    <property type="match status" value="1"/>
</dbReference>
<dbReference type="PROSITE" id="PS51755">
    <property type="entry name" value="OMPR_PHOB"/>
    <property type="match status" value="1"/>
</dbReference>
<dbReference type="OrthoDB" id="7554872at2"/>
<dbReference type="Pfam" id="PF00072">
    <property type="entry name" value="Response_reg"/>
    <property type="match status" value="1"/>
</dbReference>
<keyword evidence="4" id="KW-0902">Two-component regulatory system</keyword>
<keyword evidence="2" id="KW-0963">Cytoplasm</keyword>
<dbReference type="Proteomes" id="UP000321304">
    <property type="component" value="Unassembled WGS sequence"/>
</dbReference>
<keyword evidence="5" id="KW-0805">Transcription regulation</keyword>
<dbReference type="InterPro" id="IPR001867">
    <property type="entry name" value="OmpR/PhoB-type_DNA-bd"/>
</dbReference>
<evidence type="ECO:0000256" key="11">
    <source>
        <dbReference type="PROSITE-ProRule" id="PRU01091"/>
    </source>
</evidence>
<evidence type="ECO:0000256" key="4">
    <source>
        <dbReference type="ARBA" id="ARBA00023012"/>
    </source>
</evidence>
<feature type="modified residue" description="4-aspartylphosphate" evidence="10">
    <location>
        <position position="54"/>
    </location>
</feature>
<keyword evidence="3 10" id="KW-0597">Phosphoprotein</keyword>
<dbReference type="CDD" id="cd00383">
    <property type="entry name" value="trans_reg_C"/>
    <property type="match status" value="1"/>
</dbReference>
<dbReference type="SUPFAM" id="SSF46894">
    <property type="entry name" value="C-terminal effector domain of the bipartite response regulators"/>
    <property type="match status" value="1"/>
</dbReference>
<dbReference type="EMBL" id="VITY01000020">
    <property type="protein sequence ID" value="TWB87727.1"/>
    <property type="molecule type" value="Genomic_DNA"/>
</dbReference>
<evidence type="ECO:0000313" key="14">
    <source>
        <dbReference type="EMBL" id="TWB87727.1"/>
    </source>
</evidence>
<dbReference type="GO" id="GO:0000976">
    <property type="term" value="F:transcription cis-regulatory region binding"/>
    <property type="evidence" value="ECO:0007669"/>
    <property type="project" value="TreeGrafter"/>
</dbReference>
<dbReference type="SMART" id="SM00448">
    <property type="entry name" value="REC"/>
    <property type="match status" value="1"/>
</dbReference>
<evidence type="ECO:0000256" key="1">
    <source>
        <dbReference type="ARBA" id="ARBA00004496"/>
    </source>
</evidence>
<dbReference type="InterPro" id="IPR016032">
    <property type="entry name" value="Sig_transdc_resp-reg_C-effctor"/>
</dbReference>
<evidence type="ECO:0000256" key="8">
    <source>
        <dbReference type="ARBA" id="ARBA00023163"/>
    </source>
</evidence>
<keyword evidence="7" id="KW-0010">Activator</keyword>
<dbReference type="GO" id="GO:0032993">
    <property type="term" value="C:protein-DNA complex"/>
    <property type="evidence" value="ECO:0007669"/>
    <property type="project" value="TreeGrafter"/>
</dbReference>
<dbReference type="SUPFAM" id="SSF52172">
    <property type="entry name" value="CheY-like"/>
    <property type="match status" value="1"/>
</dbReference>
<evidence type="ECO:0000259" key="13">
    <source>
        <dbReference type="PROSITE" id="PS51755"/>
    </source>
</evidence>
<dbReference type="Gene3D" id="1.10.10.10">
    <property type="entry name" value="Winged helix-like DNA-binding domain superfamily/Winged helix DNA-binding domain"/>
    <property type="match status" value="1"/>
</dbReference>
<evidence type="ECO:0000259" key="12">
    <source>
        <dbReference type="PROSITE" id="PS50110"/>
    </source>
</evidence>
<dbReference type="PANTHER" id="PTHR48111">
    <property type="entry name" value="REGULATOR OF RPOS"/>
    <property type="match status" value="1"/>
</dbReference>
<evidence type="ECO:0000256" key="3">
    <source>
        <dbReference type="ARBA" id="ARBA00022553"/>
    </source>
</evidence>
<evidence type="ECO:0000256" key="7">
    <source>
        <dbReference type="ARBA" id="ARBA00023159"/>
    </source>
</evidence>
<dbReference type="GO" id="GO:0006355">
    <property type="term" value="P:regulation of DNA-templated transcription"/>
    <property type="evidence" value="ECO:0007669"/>
    <property type="project" value="InterPro"/>
</dbReference>
<dbReference type="InterPro" id="IPR039420">
    <property type="entry name" value="WalR-like"/>
</dbReference>
<comment type="subcellular location">
    <subcellularLocation>
        <location evidence="1">Cytoplasm</location>
    </subcellularLocation>
</comment>
<evidence type="ECO:0000256" key="2">
    <source>
        <dbReference type="ARBA" id="ARBA00022490"/>
    </source>
</evidence>
<keyword evidence="15" id="KW-1185">Reference proteome</keyword>
<keyword evidence="6 11" id="KW-0238">DNA-binding</keyword>